<proteinExistence type="predicted"/>
<evidence type="ECO:0000313" key="1">
    <source>
        <dbReference type="EMBL" id="SMD39114.1"/>
    </source>
</evidence>
<protein>
    <submittedName>
        <fullName evidence="1">Uncharacterized protein</fullName>
    </submittedName>
</protein>
<dbReference type="EMBL" id="FWYF01000005">
    <property type="protein sequence ID" value="SMD39114.1"/>
    <property type="molecule type" value="Genomic_DNA"/>
</dbReference>
<reference evidence="1 2" key="1">
    <citation type="submission" date="2017-04" db="EMBL/GenBank/DDBJ databases">
        <authorList>
            <person name="Afonso C.L."/>
            <person name="Miller P.J."/>
            <person name="Scott M.A."/>
            <person name="Spackman E."/>
            <person name="Goraichik I."/>
            <person name="Dimitrov K.M."/>
            <person name="Suarez D.L."/>
            <person name="Swayne D.E."/>
        </authorList>
    </citation>
    <scope>NUCLEOTIDE SEQUENCE [LARGE SCALE GENOMIC DNA]</scope>
    <source>
        <strain evidence="1 2">DSM 26133</strain>
    </source>
</reference>
<dbReference type="AlphaFoldDB" id="A0A1W2GRD0"/>
<organism evidence="1 2">
    <name type="scientific">Reichenbachiella faecimaris</name>
    <dbReference type="NCBI Taxonomy" id="692418"/>
    <lineage>
        <taxon>Bacteria</taxon>
        <taxon>Pseudomonadati</taxon>
        <taxon>Bacteroidota</taxon>
        <taxon>Cytophagia</taxon>
        <taxon>Cytophagales</taxon>
        <taxon>Reichenbachiellaceae</taxon>
        <taxon>Reichenbachiella</taxon>
    </lineage>
</organism>
<dbReference type="OrthoDB" id="978366at2"/>
<dbReference type="RefSeq" id="WP_139793997.1">
    <property type="nucleotide sequence ID" value="NZ_FWYF01000005.1"/>
</dbReference>
<sequence>MRKNFARTSVLSCLLLASSCHIDELGKEKLGTYSPHIVLNLGAAEYTVLELLEDLDQESLEVNDEDQTMSILFRDSTLFSDNESLIAISSVSNVEEFAPGEDVPSTPVDYEIEIEETFVFSFPANNGEEIDSVFYNSGTLDFFMESSFEGDIDYTWVIEGTRITETNLDLTQSKELTYTGSTVTDTYSRSLNGLKSLFYKNALDENEFAVHVTGTISFETGSQILSTDKMIFNLAFNNPAFSKVYGFFGNDPLDLQSQTIDISAFDEFSGDGLKLEDPRVLLITKNSFGLDFELSFDEIKAVAADNSEVLFVENPSSGIDGFVSSPEVEGEIKRDTIELNKENSNINELLNSTPVLMDFSISGIPNPASSTLDNNFMLEESEIEVVSVIDIPLQFQMDGFSVDFDFEMDLSDIEKADRIAFSIVATNEIPFAGTIDLHFVDEEENTLYTLLDAVGIDSPDVGSGGRSIEPEVSSSEIDLDTEGIDALLHAHKILATVNLSTFEAEVDRYVTLYADYVLKIELSLAGEVTIEL</sequence>
<accession>A0A1W2GRD0</accession>
<dbReference type="STRING" id="692418.SAMN04488029_4050"/>
<keyword evidence="2" id="KW-1185">Reference proteome</keyword>
<dbReference type="PROSITE" id="PS51257">
    <property type="entry name" value="PROKAR_LIPOPROTEIN"/>
    <property type="match status" value="1"/>
</dbReference>
<gene>
    <name evidence="1" type="ORF">SAMN04488029_4050</name>
</gene>
<name>A0A1W2GRD0_REIFA</name>
<dbReference type="Proteomes" id="UP000192472">
    <property type="component" value="Unassembled WGS sequence"/>
</dbReference>
<evidence type="ECO:0000313" key="2">
    <source>
        <dbReference type="Proteomes" id="UP000192472"/>
    </source>
</evidence>